<dbReference type="AlphaFoldDB" id="A0AAJ3NME8"/>
<comment type="caution">
    <text evidence="1">The sequence shown here is derived from an EMBL/GenBank/DDBJ whole genome shotgun (WGS) entry which is preliminary data.</text>
</comment>
<accession>A0AAJ3NME8</accession>
<keyword evidence="2" id="KW-1185">Reference proteome</keyword>
<reference evidence="1 2" key="1">
    <citation type="submission" date="2016-01" db="EMBL/GenBank/DDBJ databases">
        <title>The new phylogeny of the genus Mycobacterium.</title>
        <authorList>
            <person name="Tarcisio F."/>
            <person name="Conor M."/>
            <person name="Antonella G."/>
            <person name="Elisabetta G."/>
            <person name="Giulia F.S."/>
            <person name="Sara T."/>
            <person name="Anna F."/>
            <person name="Clotilde B."/>
            <person name="Roberto B."/>
            <person name="Veronica D.S."/>
            <person name="Fabio R."/>
            <person name="Monica P."/>
            <person name="Olivier J."/>
            <person name="Enrico T."/>
            <person name="Nicola S."/>
        </authorList>
    </citation>
    <scope>NUCLEOTIDE SEQUENCE [LARGE SCALE GENOMIC DNA]</scope>
    <source>
        <strain evidence="1 2">DSM 44616</strain>
    </source>
</reference>
<evidence type="ECO:0000313" key="2">
    <source>
        <dbReference type="Proteomes" id="UP000193387"/>
    </source>
</evidence>
<dbReference type="EMBL" id="LQPR01000055">
    <property type="protein sequence ID" value="ORW68104.1"/>
    <property type="molecule type" value="Genomic_DNA"/>
</dbReference>
<proteinExistence type="predicted"/>
<protein>
    <submittedName>
        <fullName evidence="1">Uncharacterized protein</fullName>
    </submittedName>
</protein>
<sequence length="164" mass="17972">MQAPRADVTALIPTSFTYDYHRPPGFKRALRKSSLLRRFGGEAVELCGVGRSDDRIPGSCCCVLEGTQALAAANELVACGERIPAFQTLPERITVTFFGDYLFGEPDADFVVSEQVEVVVGLVTLRFGPFSEGLGIVNVHGTHSFSGEGYCIVRWSRLGWFISY</sequence>
<name>A0AAJ3NME8_9MYCO</name>
<gene>
    <name evidence="1" type="ORF">AWC23_22000</name>
</gene>
<organism evidence="1 2">
    <name type="scientific">Mycobacterium saskatchewanense</name>
    <dbReference type="NCBI Taxonomy" id="220927"/>
    <lineage>
        <taxon>Bacteria</taxon>
        <taxon>Bacillati</taxon>
        <taxon>Actinomycetota</taxon>
        <taxon>Actinomycetes</taxon>
        <taxon>Mycobacteriales</taxon>
        <taxon>Mycobacteriaceae</taxon>
        <taxon>Mycobacterium</taxon>
        <taxon>Mycobacterium simiae complex</taxon>
    </lineage>
</organism>
<dbReference type="Proteomes" id="UP000193387">
    <property type="component" value="Unassembled WGS sequence"/>
</dbReference>
<evidence type="ECO:0000313" key="1">
    <source>
        <dbReference type="EMBL" id="ORW68104.1"/>
    </source>
</evidence>